<sequence length="158" mass="18158">MTIVIIWTMLIIVLTPILMFVSNFGKSGGYQSPLTTLGAMIIIALYGAAILSLATPFIYRQWFRQNLWFGFIILLTLAPVARLIYDDLTRSPYASAETFTRIGNDEITTKTEFYDDSKKIRSVSFWKNDKRDSVWKVFSKDGQIIKQQSFHNDTLIDK</sequence>
<dbReference type="Proteomes" id="UP000305848">
    <property type="component" value="Unassembled WGS sequence"/>
</dbReference>
<dbReference type="RefSeq" id="WP_137264247.1">
    <property type="nucleotide sequence ID" value="NZ_SZQL01000049.1"/>
</dbReference>
<feature type="transmembrane region" description="Helical" evidence="1">
    <location>
        <begin position="6"/>
        <end position="25"/>
    </location>
</feature>
<feature type="transmembrane region" description="Helical" evidence="1">
    <location>
        <begin position="65"/>
        <end position="85"/>
    </location>
</feature>
<dbReference type="SUPFAM" id="SSF82185">
    <property type="entry name" value="Histone H3 K4-specific methyltransferase SET7/9 N-terminal domain"/>
    <property type="match status" value="1"/>
</dbReference>
<protein>
    <submittedName>
        <fullName evidence="2">Uncharacterized protein</fullName>
    </submittedName>
</protein>
<organism evidence="2 3">
    <name type="scientific">Ilyomonas limi</name>
    <dbReference type="NCBI Taxonomy" id="2575867"/>
    <lineage>
        <taxon>Bacteria</taxon>
        <taxon>Pseudomonadati</taxon>
        <taxon>Bacteroidota</taxon>
        <taxon>Chitinophagia</taxon>
        <taxon>Chitinophagales</taxon>
        <taxon>Chitinophagaceae</taxon>
        <taxon>Ilyomonas</taxon>
    </lineage>
</organism>
<keyword evidence="1" id="KW-0812">Transmembrane</keyword>
<gene>
    <name evidence="2" type="ORF">FC093_23380</name>
</gene>
<proteinExistence type="predicted"/>
<comment type="caution">
    <text evidence="2">The sequence shown here is derived from an EMBL/GenBank/DDBJ whole genome shotgun (WGS) entry which is preliminary data.</text>
</comment>
<keyword evidence="1" id="KW-0472">Membrane</keyword>
<dbReference type="AlphaFoldDB" id="A0A4U3KPF6"/>
<accession>A0A4U3KPF6</accession>
<name>A0A4U3KPF6_9BACT</name>
<keyword evidence="3" id="KW-1185">Reference proteome</keyword>
<evidence type="ECO:0000313" key="2">
    <source>
        <dbReference type="EMBL" id="TKK64068.1"/>
    </source>
</evidence>
<evidence type="ECO:0000313" key="3">
    <source>
        <dbReference type="Proteomes" id="UP000305848"/>
    </source>
</evidence>
<evidence type="ECO:0000256" key="1">
    <source>
        <dbReference type="SAM" id="Phobius"/>
    </source>
</evidence>
<keyword evidence="1" id="KW-1133">Transmembrane helix</keyword>
<reference evidence="2 3" key="1">
    <citation type="submission" date="2019-05" db="EMBL/GenBank/DDBJ databases">
        <title>Panacibacter sp. strain 17mud1-8 Genome sequencing and assembly.</title>
        <authorList>
            <person name="Chhetri G."/>
        </authorList>
    </citation>
    <scope>NUCLEOTIDE SEQUENCE [LARGE SCALE GENOMIC DNA]</scope>
    <source>
        <strain evidence="2 3">17mud1-8</strain>
    </source>
</reference>
<dbReference type="OrthoDB" id="677979at2"/>
<feature type="transmembrane region" description="Helical" evidence="1">
    <location>
        <begin position="37"/>
        <end position="59"/>
    </location>
</feature>
<dbReference type="Gene3D" id="2.20.110.10">
    <property type="entry name" value="Histone H3 K4-specific methyltransferase SET7/9 N-terminal domain"/>
    <property type="match status" value="1"/>
</dbReference>
<dbReference type="EMBL" id="SZQL01000049">
    <property type="protein sequence ID" value="TKK64068.1"/>
    <property type="molecule type" value="Genomic_DNA"/>
</dbReference>